<organism evidence="3">
    <name type="scientific">Melampsora larici-populina (strain 98AG31 / pathotype 3-4-7)</name>
    <name type="common">Poplar leaf rust fungus</name>
    <dbReference type="NCBI Taxonomy" id="747676"/>
    <lineage>
        <taxon>Eukaryota</taxon>
        <taxon>Fungi</taxon>
        <taxon>Dikarya</taxon>
        <taxon>Basidiomycota</taxon>
        <taxon>Pucciniomycotina</taxon>
        <taxon>Pucciniomycetes</taxon>
        <taxon>Pucciniales</taxon>
        <taxon>Melampsoraceae</taxon>
        <taxon>Melampsora</taxon>
    </lineage>
</organism>
<dbReference type="KEGG" id="mlr:MELLADRAFT_90179"/>
<dbReference type="EMBL" id="GL883124">
    <property type="protein sequence ID" value="EGG03493.1"/>
    <property type="molecule type" value="Genomic_DNA"/>
</dbReference>
<proteinExistence type="predicted"/>
<keyword evidence="1" id="KW-1133">Transmembrane helix</keyword>
<keyword evidence="3" id="KW-1185">Reference proteome</keyword>
<keyword evidence="1" id="KW-0472">Membrane</keyword>
<dbReference type="RefSeq" id="XP_007413287.1">
    <property type="nucleotide sequence ID" value="XM_007413225.1"/>
</dbReference>
<dbReference type="VEuPathDB" id="FungiDB:MELLADRAFT_90179"/>
<dbReference type="Proteomes" id="UP000001072">
    <property type="component" value="Unassembled WGS sequence"/>
</dbReference>
<dbReference type="HOGENOM" id="CLU_2320895_0_0_1"/>
<protein>
    <submittedName>
        <fullName evidence="2">Uncharacterized protein</fullName>
    </submittedName>
</protein>
<gene>
    <name evidence="2" type="ORF">MELLADRAFT_90179</name>
</gene>
<dbReference type="GeneID" id="18935479"/>
<evidence type="ECO:0000313" key="3">
    <source>
        <dbReference type="Proteomes" id="UP000001072"/>
    </source>
</evidence>
<keyword evidence="1" id="KW-0812">Transmembrane</keyword>
<feature type="transmembrane region" description="Helical" evidence="1">
    <location>
        <begin position="12"/>
        <end position="29"/>
    </location>
</feature>
<sequence length="99" mass="12401">MNQIYSHSFDFYPYQQLYFTFLFYYYYRISFFKLKLLYNCTKTILIINFYLFLQLALEHLQRPFFFIKNTLRTFKSSSFLFNLFVCDIYFRLINTSVIK</sequence>
<feature type="transmembrane region" description="Helical" evidence="1">
    <location>
        <begin position="36"/>
        <end position="57"/>
    </location>
</feature>
<dbReference type="InParanoid" id="F4RW03"/>
<name>F4RW03_MELLP</name>
<dbReference type="AlphaFoldDB" id="F4RW03"/>
<feature type="transmembrane region" description="Helical" evidence="1">
    <location>
        <begin position="77"/>
        <end position="93"/>
    </location>
</feature>
<evidence type="ECO:0000256" key="1">
    <source>
        <dbReference type="SAM" id="Phobius"/>
    </source>
</evidence>
<reference evidence="3" key="1">
    <citation type="journal article" date="2011" name="Proc. Natl. Acad. Sci. U.S.A.">
        <title>Obligate biotrophy features unraveled by the genomic analysis of rust fungi.</title>
        <authorList>
            <person name="Duplessis S."/>
            <person name="Cuomo C.A."/>
            <person name="Lin Y.-C."/>
            <person name="Aerts A."/>
            <person name="Tisserant E."/>
            <person name="Veneault-Fourrey C."/>
            <person name="Joly D.L."/>
            <person name="Hacquard S."/>
            <person name="Amselem J."/>
            <person name="Cantarel B.L."/>
            <person name="Chiu R."/>
            <person name="Coutinho P.M."/>
            <person name="Feau N."/>
            <person name="Field M."/>
            <person name="Frey P."/>
            <person name="Gelhaye E."/>
            <person name="Goldberg J."/>
            <person name="Grabherr M.G."/>
            <person name="Kodira C.D."/>
            <person name="Kohler A."/>
            <person name="Kuees U."/>
            <person name="Lindquist E.A."/>
            <person name="Lucas S.M."/>
            <person name="Mago R."/>
            <person name="Mauceli E."/>
            <person name="Morin E."/>
            <person name="Murat C."/>
            <person name="Pangilinan J.L."/>
            <person name="Park R."/>
            <person name="Pearson M."/>
            <person name="Quesneville H."/>
            <person name="Rouhier N."/>
            <person name="Sakthikumar S."/>
            <person name="Salamov A.A."/>
            <person name="Schmutz J."/>
            <person name="Selles B."/>
            <person name="Shapiro H."/>
            <person name="Tanguay P."/>
            <person name="Tuskan G.A."/>
            <person name="Henrissat B."/>
            <person name="Van de Peer Y."/>
            <person name="Rouze P."/>
            <person name="Ellis J.G."/>
            <person name="Dodds P.N."/>
            <person name="Schein J.E."/>
            <person name="Zhong S."/>
            <person name="Hamelin R.C."/>
            <person name="Grigoriev I.V."/>
            <person name="Szabo L.J."/>
            <person name="Martin F."/>
        </authorList>
    </citation>
    <scope>NUCLEOTIDE SEQUENCE [LARGE SCALE GENOMIC DNA]</scope>
    <source>
        <strain evidence="3">98AG31 / pathotype 3-4-7</strain>
    </source>
</reference>
<evidence type="ECO:0000313" key="2">
    <source>
        <dbReference type="EMBL" id="EGG03493.1"/>
    </source>
</evidence>
<accession>F4RW03</accession>